<sequence>MQGHDCLFVAQRALELGAFAFGEIQAQAHGVGHGEDVGKQDGGVQRVAVQRLQGDFGGVVGAFCQAQEGAGALAGGAVLGQVASCLAHQPQRRVIGRLAQQGAQE</sequence>
<reference evidence="1 2" key="1">
    <citation type="submission" date="2014-12" db="EMBL/GenBank/DDBJ databases">
        <title>Denitrispirillum autotrophicum gen. nov., sp. nov., Denitrifying, Facultatively Autotrophic Bacteria Isolated from Rice Paddy Soil.</title>
        <authorList>
            <person name="Ishii S."/>
            <person name="Ashida N."/>
            <person name="Ohno H."/>
            <person name="Otsuka S."/>
            <person name="Yokota A."/>
            <person name="Senoo K."/>
        </authorList>
    </citation>
    <scope>NUCLEOTIDE SEQUENCE [LARGE SCALE GENOMIC DNA]</scope>
    <source>
        <strain evidence="1 2">TSA66</strain>
    </source>
</reference>
<keyword evidence="2" id="KW-1185">Reference proteome</keyword>
<accession>A0A0C2C108</accession>
<dbReference type="Proteomes" id="UP000031572">
    <property type="component" value="Unassembled WGS sequence"/>
</dbReference>
<feature type="non-terminal residue" evidence="1">
    <location>
        <position position="105"/>
    </location>
</feature>
<dbReference type="EMBL" id="JWJG01000022">
    <property type="protein sequence ID" value="KIF84001.1"/>
    <property type="molecule type" value="Genomic_DNA"/>
</dbReference>
<dbReference type="AlphaFoldDB" id="A0A0C2C108"/>
<evidence type="ECO:0000313" key="2">
    <source>
        <dbReference type="Proteomes" id="UP000031572"/>
    </source>
</evidence>
<gene>
    <name evidence="1" type="ORF">TSA66_01250</name>
</gene>
<proteinExistence type="predicted"/>
<protein>
    <submittedName>
        <fullName evidence="1">Uncharacterized protein</fullName>
    </submittedName>
</protein>
<name>A0A0C2C108_9BURK</name>
<organism evidence="1 2">
    <name type="scientific">Noviherbaspirillum autotrophicum</name>
    <dbReference type="NCBI Taxonomy" id="709839"/>
    <lineage>
        <taxon>Bacteria</taxon>
        <taxon>Pseudomonadati</taxon>
        <taxon>Pseudomonadota</taxon>
        <taxon>Betaproteobacteria</taxon>
        <taxon>Burkholderiales</taxon>
        <taxon>Oxalobacteraceae</taxon>
        <taxon>Noviherbaspirillum</taxon>
    </lineage>
</organism>
<comment type="caution">
    <text evidence="1">The sequence shown here is derived from an EMBL/GenBank/DDBJ whole genome shotgun (WGS) entry which is preliminary data.</text>
</comment>
<evidence type="ECO:0000313" key="1">
    <source>
        <dbReference type="EMBL" id="KIF84001.1"/>
    </source>
</evidence>
<dbReference type="AntiFam" id="ANF00110">
    <property type="entry name" value="Shadow ORF (opposite hemE)"/>
</dbReference>
<dbReference type="STRING" id="709839.TSA66_01250"/>